<gene>
    <name evidence="3" type="ORF">LCGC14_1146120</name>
    <name evidence="2" type="ORF">LCGC14_1349780</name>
</gene>
<reference evidence="3" key="1">
    <citation type="journal article" date="2015" name="Nature">
        <title>Complex archaea that bridge the gap between prokaryotes and eukaryotes.</title>
        <authorList>
            <person name="Spang A."/>
            <person name="Saw J.H."/>
            <person name="Jorgensen S.L."/>
            <person name="Zaremba-Niedzwiedzka K."/>
            <person name="Martijn J."/>
            <person name="Lind A.E."/>
            <person name="van Eijk R."/>
            <person name="Schleper C."/>
            <person name="Guy L."/>
            <person name="Ettema T.J."/>
        </authorList>
    </citation>
    <scope>NUCLEOTIDE SEQUENCE</scope>
</reference>
<accession>A0A0F9LWT6</accession>
<proteinExistence type="predicted"/>
<name>A0A0F9LWT6_9ZZZZ</name>
<feature type="region of interest" description="Disordered" evidence="1">
    <location>
        <begin position="1"/>
        <end position="22"/>
    </location>
</feature>
<organism evidence="3">
    <name type="scientific">marine sediment metagenome</name>
    <dbReference type="NCBI Taxonomy" id="412755"/>
    <lineage>
        <taxon>unclassified sequences</taxon>
        <taxon>metagenomes</taxon>
        <taxon>ecological metagenomes</taxon>
    </lineage>
</organism>
<evidence type="ECO:0000256" key="1">
    <source>
        <dbReference type="SAM" id="MobiDB-lite"/>
    </source>
</evidence>
<sequence>EPFEPRGYVDSLTLAPLDASGD</sequence>
<feature type="non-terminal residue" evidence="3">
    <location>
        <position position="1"/>
    </location>
</feature>
<dbReference type="AlphaFoldDB" id="A0A0F9LWT6"/>
<evidence type="ECO:0000313" key="3">
    <source>
        <dbReference type="EMBL" id="KKM99624.1"/>
    </source>
</evidence>
<comment type="caution">
    <text evidence="3">The sequence shown here is derived from an EMBL/GenBank/DDBJ whole genome shotgun (WGS) entry which is preliminary data.</text>
</comment>
<evidence type="ECO:0000313" key="2">
    <source>
        <dbReference type="EMBL" id="KKM79459.1"/>
    </source>
</evidence>
<protein>
    <submittedName>
        <fullName evidence="3">Uncharacterized protein</fullName>
    </submittedName>
</protein>
<dbReference type="EMBL" id="LAZR01008332">
    <property type="protein sequence ID" value="KKM79459.1"/>
    <property type="molecule type" value="Genomic_DNA"/>
</dbReference>
<dbReference type="EMBL" id="LAZR01005476">
    <property type="protein sequence ID" value="KKM99624.1"/>
    <property type="molecule type" value="Genomic_DNA"/>
</dbReference>